<keyword evidence="8" id="KW-1185">Reference proteome</keyword>
<evidence type="ECO:0000256" key="3">
    <source>
        <dbReference type="SAM" id="Phobius"/>
    </source>
</evidence>
<evidence type="ECO:0000313" key="7">
    <source>
        <dbReference type="EMBL" id="MBA5630187.1"/>
    </source>
</evidence>
<proteinExistence type="inferred from homology"/>
<sequence length="359" mass="38891">MKILKNILIAVVVIGLLVWAGMTLVNNKKKSEEETKIVGQVNDSVAVNVAKVDFKNINSDYVANGTFEPFQEMIFPSEVSGKVMRVMVDEGSYVRVGQTLAVIRGDSQSIDLTAAQASYQNAVTDNQRYENALKSGGVTQQQVDASRLQLKNAKAQLEQAKLRVGDMNIRATINGIVNQRFIEPGSYVNPGAQMFEIVNVGSLKLRVEVDENQIVRYKVGENIKVKASVYPDKEFAGKITFIAPKASASLNFPVEIQVSNSAGNELKAGMYGTAVFSSKEDEVKAEPILVVPREAFVGGLNSSEVFVVKADGTAKLTKISIGRNFGEFIEVLGGIEKDQTVVTSGHINLTDGAKVAIIK</sequence>
<reference evidence="7 8" key="1">
    <citation type="submission" date="2020-07" db="EMBL/GenBank/DDBJ databases">
        <title>Moheibacter lacus sp. nov., a member of the family Flavobacteriaceae isolated from freshwater lake sediment.</title>
        <authorList>
            <person name="Liu Y."/>
        </authorList>
    </citation>
    <scope>NUCLEOTIDE SEQUENCE [LARGE SCALE GENOMIC DNA]</scope>
    <source>
        <strain evidence="7 8">BDHS18</strain>
    </source>
</reference>
<dbReference type="RefSeq" id="WP_182043789.1">
    <property type="nucleotide sequence ID" value="NZ_JACDZE010000003.1"/>
</dbReference>
<comment type="similarity">
    <text evidence="1">Belongs to the membrane fusion protein (MFP) (TC 8.A.1) family.</text>
</comment>
<dbReference type="InterPro" id="IPR058637">
    <property type="entry name" value="YknX-like_C"/>
</dbReference>
<feature type="coiled-coil region" evidence="2">
    <location>
        <begin position="143"/>
        <end position="170"/>
    </location>
</feature>
<feature type="domain" description="YknX-like C-terminal permuted SH3-like" evidence="6">
    <location>
        <begin position="289"/>
        <end position="356"/>
    </location>
</feature>
<dbReference type="Pfam" id="PF25989">
    <property type="entry name" value="YknX_C"/>
    <property type="match status" value="1"/>
</dbReference>
<dbReference type="Gene3D" id="2.40.50.100">
    <property type="match status" value="1"/>
</dbReference>
<name>A0A838ZT78_9FLAO</name>
<protein>
    <submittedName>
        <fullName evidence="7">Efflux RND transporter periplasmic adaptor subunit</fullName>
    </submittedName>
</protein>
<evidence type="ECO:0000256" key="2">
    <source>
        <dbReference type="SAM" id="Coils"/>
    </source>
</evidence>
<dbReference type="Pfam" id="PF25954">
    <property type="entry name" value="Beta-barrel_RND_2"/>
    <property type="match status" value="1"/>
</dbReference>
<dbReference type="Proteomes" id="UP000552241">
    <property type="component" value="Unassembled WGS sequence"/>
</dbReference>
<keyword evidence="2" id="KW-0175">Coiled coil</keyword>
<keyword evidence="3" id="KW-0812">Transmembrane</keyword>
<evidence type="ECO:0000313" key="8">
    <source>
        <dbReference type="Proteomes" id="UP000552241"/>
    </source>
</evidence>
<feature type="transmembrane region" description="Helical" evidence="3">
    <location>
        <begin position="7"/>
        <end position="25"/>
    </location>
</feature>
<keyword evidence="3" id="KW-1133">Transmembrane helix</keyword>
<comment type="caution">
    <text evidence="7">The sequence shown here is derived from an EMBL/GenBank/DDBJ whole genome shotgun (WGS) entry which is preliminary data.</text>
</comment>
<dbReference type="EMBL" id="JACDZE010000003">
    <property type="protein sequence ID" value="MBA5630187.1"/>
    <property type="molecule type" value="Genomic_DNA"/>
</dbReference>
<keyword evidence="3" id="KW-0472">Membrane</keyword>
<dbReference type="AlphaFoldDB" id="A0A838ZT78"/>
<dbReference type="InterPro" id="IPR006143">
    <property type="entry name" value="RND_pump_MFP"/>
</dbReference>
<dbReference type="InterPro" id="IPR058792">
    <property type="entry name" value="Beta-barrel_RND_2"/>
</dbReference>
<dbReference type="Pfam" id="PF25973">
    <property type="entry name" value="BSH_CzcB"/>
    <property type="match status" value="1"/>
</dbReference>
<dbReference type="Gene3D" id="2.40.30.170">
    <property type="match status" value="1"/>
</dbReference>
<dbReference type="GO" id="GO:1990281">
    <property type="term" value="C:efflux pump complex"/>
    <property type="evidence" value="ECO:0007669"/>
    <property type="project" value="TreeGrafter"/>
</dbReference>
<evidence type="ECO:0000259" key="5">
    <source>
        <dbReference type="Pfam" id="PF25973"/>
    </source>
</evidence>
<accession>A0A838ZT78</accession>
<dbReference type="InterPro" id="IPR058647">
    <property type="entry name" value="BSH_CzcB-like"/>
</dbReference>
<feature type="domain" description="CusB-like beta-barrel" evidence="4">
    <location>
        <begin position="205"/>
        <end position="279"/>
    </location>
</feature>
<evidence type="ECO:0000256" key="1">
    <source>
        <dbReference type="ARBA" id="ARBA00009477"/>
    </source>
</evidence>
<dbReference type="Gene3D" id="1.10.287.470">
    <property type="entry name" value="Helix hairpin bin"/>
    <property type="match status" value="1"/>
</dbReference>
<dbReference type="PANTHER" id="PTHR30469:SF15">
    <property type="entry name" value="HLYD FAMILY OF SECRETION PROTEINS"/>
    <property type="match status" value="1"/>
</dbReference>
<organism evidence="7 8">
    <name type="scientific">Moheibacter lacus</name>
    <dbReference type="NCBI Taxonomy" id="2745851"/>
    <lineage>
        <taxon>Bacteria</taxon>
        <taxon>Pseudomonadati</taxon>
        <taxon>Bacteroidota</taxon>
        <taxon>Flavobacteriia</taxon>
        <taxon>Flavobacteriales</taxon>
        <taxon>Weeksellaceae</taxon>
        <taxon>Moheibacter</taxon>
    </lineage>
</organism>
<gene>
    <name evidence="7" type="ORF">HU137_10420</name>
</gene>
<evidence type="ECO:0000259" key="4">
    <source>
        <dbReference type="Pfam" id="PF25954"/>
    </source>
</evidence>
<dbReference type="SUPFAM" id="SSF111369">
    <property type="entry name" value="HlyD-like secretion proteins"/>
    <property type="match status" value="1"/>
</dbReference>
<evidence type="ECO:0000259" key="6">
    <source>
        <dbReference type="Pfam" id="PF25989"/>
    </source>
</evidence>
<dbReference type="NCBIfam" id="TIGR01730">
    <property type="entry name" value="RND_mfp"/>
    <property type="match status" value="1"/>
</dbReference>
<dbReference type="PANTHER" id="PTHR30469">
    <property type="entry name" value="MULTIDRUG RESISTANCE PROTEIN MDTA"/>
    <property type="match status" value="1"/>
</dbReference>
<feature type="domain" description="CzcB-like barrel-sandwich hybrid" evidence="5">
    <location>
        <begin position="78"/>
        <end position="198"/>
    </location>
</feature>
<dbReference type="GO" id="GO:0015562">
    <property type="term" value="F:efflux transmembrane transporter activity"/>
    <property type="evidence" value="ECO:0007669"/>
    <property type="project" value="TreeGrafter"/>
</dbReference>
<dbReference type="Gene3D" id="2.40.420.20">
    <property type="match status" value="1"/>
</dbReference>